<dbReference type="AlphaFoldDB" id="A0A4Y2MKF6"/>
<name>A0A4Y2MKF6_ARAVE</name>
<reference evidence="2 3" key="1">
    <citation type="journal article" date="2019" name="Sci. Rep.">
        <title>Orb-weaving spider Araneus ventricosus genome elucidates the spidroin gene catalogue.</title>
        <authorList>
            <person name="Kono N."/>
            <person name="Nakamura H."/>
            <person name="Ohtoshi R."/>
            <person name="Moran D.A.P."/>
            <person name="Shinohara A."/>
            <person name="Yoshida Y."/>
            <person name="Fujiwara M."/>
            <person name="Mori M."/>
            <person name="Tomita M."/>
            <person name="Arakawa K."/>
        </authorList>
    </citation>
    <scope>NUCLEOTIDE SEQUENCE [LARGE SCALE GENOMIC DNA]</scope>
</reference>
<sequence>METPNCEVEDVSEHENHTSEESETSDYNGNIVTQTVHNVQYIHNLIFLGCDGTVVNTGVFNGVIRRHELKRHRPIQWIISLLHFNELPLRHLFERKSSGPSSYTSDMRRNLKACQKLPLVAFNSIECDSPDTNPNNLSCDQNYLLEIRIAISSGVGSSDLAKR</sequence>
<evidence type="ECO:0000313" key="3">
    <source>
        <dbReference type="Proteomes" id="UP000499080"/>
    </source>
</evidence>
<comment type="caution">
    <text evidence="2">The sequence shown here is derived from an EMBL/GenBank/DDBJ whole genome shotgun (WGS) entry which is preliminary data.</text>
</comment>
<keyword evidence="3" id="KW-1185">Reference proteome</keyword>
<organism evidence="2 3">
    <name type="scientific">Araneus ventricosus</name>
    <name type="common">Orbweaver spider</name>
    <name type="synonym">Epeira ventricosa</name>
    <dbReference type="NCBI Taxonomy" id="182803"/>
    <lineage>
        <taxon>Eukaryota</taxon>
        <taxon>Metazoa</taxon>
        <taxon>Ecdysozoa</taxon>
        <taxon>Arthropoda</taxon>
        <taxon>Chelicerata</taxon>
        <taxon>Arachnida</taxon>
        <taxon>Araneae</taxon>
        <taxon>Araneomorphae</taxon>
        <taxon>Entelegynae</taxon>
        <taxon>Araneoidea</taxon>
        <taxon>Araneidae</taxon>
        <taxon>Araneus</taxon>
    </lineage>
</organism>
<evidence type="ECO:0000256" key="1">
    <source>
        <dbReference type="SAM" id="MobiDB-lite"/>
    </source>
</evidence>
<accession>A0A4Y2MKF6</accession>
<dbReference type="Proteomes" id="UP000499080">
    <property type="component" value="Unassembled WGS sequence"/>
</dbReference>
<proteinExistence type="predicted"/>
<feature type="compositionally biased region" description="Basic and acidic residues" evidence="1">
    <location>
        <begin position="11"/>
        <end position="20"/>
    </location>
</feature>
<evidence type="ECO:0000313" key="2">
    <source>
        <dbReference type="EMBL" id="GBN27049.1"/>
    </source>
</evidence>
<protein>
    <submittedName>
        <fullName evidence="2">Uncharacterized protein</fullName>
    </submittedName>
</protein>
<feature type="region of interest" description="Disordered" evidence="1">
    <location>
        <begin position="1"/>
        <end position="28"/>
    </location>
</feature>
<gene>
    <name evidence="2" type="ORF">AVEN_233866_1</name>
</gene>
<dbReference type="EMBL" id="BGPR01007461">
    <property type="protein sequence ID" value="GBN27049.1"/>
    <property type="molecule type" value="Genomic_DNA"/>
</dbReference>